<dbReference type="RefSeq" id="WP_307625305.1">
    <property type="nucleotide sequence ID" value="NZ_JAUSZS010000002.1"/>
</dbReference>
<sequence>MLVDGKVAVTTAGAATSGSVNLALGTHSVAVRATHISGKATTTAAATVVAETTAPAFTTAPNLSLSTGTVNATAVPVTLRWKATDSAALKEVRLTAPVVRTYGPTVTTDGLVYLK</sequence>
<accession>A0ABU0RHJ1</accession>
<gene>
    <name evidence="1" type="ORF">QFZ49_001105</name>
</gene>
<evidence type="ECO:0000313" key="1">
    <source>
        <dbReference type="EMBL" id="MDQ0931198.1"/>
    </source>
</evidence>
<reference evidence="1 2" key="1">
    <citation type="submission" date="2023-07" db="EMBL/GenBank/DDBJ databases">
        <title>Comparative genomics of wheat-associated soil bacteria to identify genetic determinants of phenazine resistance.</title>
        <authorList>
            <person name="Mouncey N."/>
        </authorList>
    </citation>
    <scope>NUCLEOTIDE SEQUENCE [LARGE SCALE GENOMIC DNA]</scope>
    <source>
        <strain evidence="1 2">W2I16</strain>
    </source>
</reference>
<dbReference type="Proteomes" id="UP001223072">
    <property type="component" value="Unassembled WGS sequence"/>
</dbReference>
<protein>
    <submittedName>
        <fullName evidence="1">Uncharacterized protein</fullName>
    </submittedName>
</protein>
<evidence type="ECO:0000313" key="2">
    <source>
        <dbReference type="Proteomes" id="UP001223072"/>
    </source>
</evidence>
<organism evidence="1 2">
    <name type="scientific">Streptomyces turgidiscabies</name>
    <dbReference type="NCBI Taxonomy" id="85558"/>
    <lineage>
        <taxon>Bacteria</taxon>
        <taxon>Bacillati</taxon>
        <taxon>Actinomycetota</taxon>
        <taxon>Actinomycetes</taxon>
        <taxon>Kitasatosporales</taxon>
        <taxon>Streptomycetaceae</taxon>
        <taxon>Streptomyces</taxon>
    </lineage>
</organism>
<proteinExistence type="predicted"/>
<keyword evidence="2" id="KW-1185">Reference proteome</keyword>
<dbReference type="EMBL" id="JAUSZS010000002">
    <property type="protein sequence ID" value="MDQ0931198.1"/>
    <property type="molecule type" value="Genomic_DNA"/>
</dbReference>
<name>A0ABU0RHJ1_9ACTN</name>
<comment type="caution">
    <text evidence="1">The sequence shown here is derived from an EMBL/GenBank/DDBJ whole genome shotgun (WGS) entry which is preliminary data.</text>
</comment>